<feature type="compositionally biased region" description="Low complexity" evidence="1">
    <location>
        <begin position="96"/>
        <end position="115"/>
    </location>
</feature>
<name>A0A6L2KID2_TANCI</name>
<gene>
    <name evidence="2" type="ORF">Tci_019743</name>
</gene>
<evidence type="ECO:0000256" key="1">
    <source>
        <dbReference type="SAM" id="MobiDB-lite"/>
    </source>
</evidence>
<organism evidence="2">
    <name type="scientific">Tanacetum cinerariifolium</name>
    <name type="common">Dalmatian daisy</name>
    <name type="synonym">Chrysanthemum cinerariifolium</name>
    <dbReference type="NCBI Taxonomy" id="118510"/>
    <lineage>
        <taxon>Eukaryota</taxon>
        <taxon>Viridiplantae</taxon>
        <taxon>Streptophyta</taxon>
        <taxon>Embryophyta</taxon>
        <taxon>Tracheophyta</taxon>
        <taxon>Spermatophyta</taxon>
        <taxon>Magnoliopsida</taxon>
        <taxon>eudicotyledons</taxon>
        <taxon>Gunneridae</taxon>
        <taxon>Pentapetalae</taxon>
        <taxon>asterids</taxon>
        <taxon>campanulids</taxon>
        <taxon>Asterales</taxon>
        <taxon>Asteraceae</taxon>
        <taxon>Asteroideae</taxon>
        <taxon>Anthemideae</taxon>
        <taxon>Anthemidinae</taxon>
        <taxon>Tanacetum</taxon>
    </lineage>
</organism>
<feature type="compositionally biased region" description="Polar residues" evidence="1">
    <location>
        <begin position="124"/>
        <end position="153"/>
    </location>
</feature>
<dbReference type="EMBL" id="BKCJ010002321">
    <property type="protein sequence ID" value="GEU47765.1"/>
    <property type="molecule type" value="Genomic_DNA"/>
</dbReference>
<feature type="compositionally biased region" description="Low complexity" evidence="1">
    <location>
        <begin position="356"/>
        <end position="378"/>
    </location>
</feature>
<feature type="compositionally biased region" description="Basic and acidic residues" evidence="1">
    <location>
        <begin position="331"/>
        <end position="355"/>
    </location>
</feature>
<feature type="region of interest" description="Disordered" evidence="1">
    <location>
        <begin position="87"/>
        <end position="183"/>
    </location>
</feature>
<accession>A0A6L2KID2</accession>
<reference evidence="2" key="1">
    <citation type="journal article" date="2019" name="Sci. Rep.">
        <title>Draft genome of Tanacetum cinerariifolium, the natural source of mosquito coil.</title>
        <authorList>
            <person name="Yamashiro T."/>
            <person name="Shiraishi A."/>
            <person name="Satake H."/>
            <person name="Nakayama K."/>
        </authorList>
    </citation>
    <scope>NUCLEOTIDE SEQUENCE</scope>
</reference>
<feature type="region of interest" description="Disordered" evidence="1">
    <location>
        <begin position="331"/>
        <end position="378"/>
    </location>
</feature>
<proteinExistence type="predicted"/>
<dbReference type="AlphaFoldDB" id="A0A6L2KID2"/>
<evidence type="ECO:0000313" key="2">
    <source>
        <dbReference type="EMBL" id="GEU47765.1"/>
    </source>
</evidence>
<comment type="caution">
    <text evidence="2">The sequence shown here is derived from an EMBL/GenBank/DDBJ whole genome shotgun (WGS) entry which is preliminary data.</text>
</comment>
<sequence>MLACSHYQNVSKQTTRSDDVHVVSLLLLLIPESTLLKQMTLNSDELTRSTRVITPRPKFCDLVIQAESHEMFLQSLNDSNMAPVTFNTTFPQANTGSSSSRGRGRSYSRGSSNQGRGHDVPLQRNISTRKTEKSAATSLHDSTSPAHTPSSELCTDPSPHAQLVASPTHTNQPPSSPPIAPPQASASIHLIVIRSKDAPLLIRSWLESFVIIIHFVEYLAHYLIKVSVAPEVRAAAVASPDGVLKLDTHSSSEADPSESSLPPIFVAPMVSPFLYSDNLESDTEMPERHDIPIGRLYCTHPGGPCRALTAIKSVGPLPSHRLALRYTSHHSDRFTSRSSSDHSSSDHFSSEHSTSDHSSSGYSTLDHSSSGHSTSVHSLSRHTPLMSIWKAFGRNTRDLGSFGEEIDKTKNLNQHLSRISTQRLKTASQITCDAITTHTKTASQDLKMASDCTTQPII</sequence>
<protein>
    <submittedName>
        <fullName evidence="2">Uncharacterized protein</fullName>
    </submittedName>
</protein>